<gene>
    <name evidence="2" type="ORF">GG681_05670</name>
</gene>
<dbReference type="Gene3D" id="3.30.70.1230">
    <property type="entry name" value="Nucleotide cyclase"/>
    <property type="match status" value="1"/>
</dbReference>
<organism evidence="2 3">
    <name type="scientific">Tritonibacter aquimaris</name>
    <dbReference type="NCBI Taxonomy" id="2663379"/>
    <lineage>
        <taxon>Bacteria</taxon>
        <taxon>Pseudomonadati</taxon>
        <taxon>Pseudomonadota</taxon>
        <taxon>Alphaproteobacteria</taxon>
        <taxon>Rhodobacterales</taxon>
        <taxon>Paracoccaceae</taxon>
        <taxon>Tritonibacter</taxon>
    </lineage>
</organism>
<reference evidence="2 3" key="1">
    <citation type="submission" date="2019-10" db="EMBL/GenBank/DDBJ databases">
        <title>Epibacterium sp. nov., isolated from seawater.</title>
        <authorList>
            <person name="Zhang X."/>
            <person name="Li N."/>
        </authorList>
    </citation>
    <scope>NUCLEOTIDE SEQUENCE [LARGE SCALE GENOMIC DNA]</scope>
    <source>
        <strain evidence="2 3">SM1969</strain>
    </source>
</reference>
<sequence length="415" mass="46014">MQQQAHQLEDAVRVQSVITWLVDRGLKGASQEELLQGYCDRMVDLGVPLWRFFLGQRAYHPRYGNIGFNWMADEGVTSQVFEYTETPSDDWLQSPLYHLIERGLYDLRFDLEQGSEYRDFPLLVSLHDRGATDYLVKRLKFSDEVWTLETTKTIAEGVLLSLSTNRSGGFSDSDMSLIELSLPHLGLALKSSANRRMASDLLKVYLGRDAGQRVLSGEIQRGSSREINAVICLFDLRDFTGLAEQIPGPALIEMLNDYFGLAVAAIQAKGGNILKFMGDGIMAIFDLGDLEADAKAALDAATTLGAEVRQRNQERSNDGLPVTDFTLALHAGSIHYGNIGADNRLDFTVIGPAVNLTARLSDMHTSVGRNIIVSEDVQRVAGDSPHDLVSLGRYMLRGVSKPIELYTIYCPDQCE</sequence>
<dbReference type="PROSITE" id="PS50125">
    <property type="entry name" value="GUANYLATE_CYCLASE_2"/>
    <property type="match status" value="1"/>
</dbReference>
<dbReference type="PANTHER" id="PTHR43081:SF11">
    <property type="entry name" value="BLR2264 PROTEIN"/>
    <property type="match status" value="1"/>
</dbReference>
<dbReference type="InterPro" id="IPR001054">
    <property type="entry name" value="A/G_cyclase"/>
</dbReference>
<keyword evidence="3" id="KW-1185">Reference proteome</keyword>
<comment type="caution">
    <text evidence="2">The sequence shown here is derived from an EMBL/GenBank/DDBJ whole genome shotgun (WGS) entry which is preliminary data.</text>
</comment>
<dbReference type="GO" id="GO:0004016">
    <property type="term" value="F:adenylate cyclase activity"/>
    <property type="evidence" value="ECO:0007669"/>
    <property type="project" value="UniProtKB-ARBA"/>
</dbReference>
<evidence type="ECO:0000313" key="2">
    <source>
        <dbReference type="EMBL" id="MQY42120.1"/>
    </source>
</evidence>
<accession>A0A844AKE5</accession>
<name>A0A844AKE5_9RHOB</name>
<dbReference type="SUPFAM" id="SSF55073">
    <property type="entry name" value="Nucleotide cyclase"/>
    <property type="match status" value="1"/>
</dbReference>
<dbReference type="Proteomes" id="UP000436694">
    <property type="component" value="Unassembled WGS sequence"/>
</dbReference>
<protein>
    <submittedName>
        <fullName evidence="2">Adenylate/guanylate cyclase domain-containing protein</fullName>
    </submittedName>
</protein>
<evidence type="ECO:0000259" key="1">
    <source>
        <dbReference type="PROSITE" id="PS50125"/>
    </source>
</evidence>
<dbReference type="PANTHER" id="PTHR43081">
    <property type="entry name" value="ADENYLATE CYCLASE, TERMINAL-DIFFERENTIATION SPECIFIC-RELATED"/>
    <property type="match status" value="1"/>
</dbReference>
<dbReference type="RefSeq" id="WP_153545962.1">
    <property type="nucleotide sequence ID" value="NZ_WIXK01000002.1"/>
</dbReference>
<proteinExistence type="predicted"/>
<dbReference type="InterPro" id="IPR029787">
    <property type="entry name" value="Nucleotide_cyclase"/>
</dbReference>
<dbReference type="Pfam" id="PF00211">
    <property type="entry name" value="Guanylate_cyc"/>
    <property type="match status" value="1"/>
</dbReference>
<dbReference type="InterPro" id="IPR050697">
    <property type="entry name" value="Adenylyl/Guanylyl_Cyclase_3/4"/>
</dbReference>
<dbReference type="CDD" id="cd07302">
    <property type="entry name" value="CHD"/>
    <property type="match status" value="1"/>
</dbReference>
<dbReference type="GO" id="GO:0035556">
    <property type="term" value="P:intracellular signal transduction"/>
    <property type="evidence" value="ECO:0007669"/>
    <property type="project" value="InterPro"/>
</dbReference>
<dbReference type="SMART" id="SM00044">
    <property type="entry name" value="CYCc"/>
    <property type="match status" value="1"/>
</dbReference>
<dbReference type="GO" id="GO:0006171">
    <property type="term" value="P:cAMP biosynthetic process"/>
    <property type="evidence" value="ECO:0007669"/>
    <property type="project" value="TreeGrafter"/>
</dbReference>
<feature type="domain" description="Guanylate cyclase" evidence="1">
    <location>
        <begin position="230"/>
        <end position="361"/>
    </location>
</feature>
<evidence type="ECO:0000313" key="3">
    <source>
        <dbReference type="Proteomes" id="UP000436694"/>
    </source>
</evidence>
<dbReference type="AlphaFoldDB" id="A0A844AKE5"/>
<dbReference type="EMBL" id="WIXK01000002">
    <property type="protein sequence ID" value="MQY42120.1"/>
    <property type="molecule type" value="Genomic_DNA"/>
</dbReference>